<keyword evidence="5" id="KW-0808">Transferase</keyword>
<evidence type="ECO:0000256" key="2">
    <source>
        <dbReference type="ARBA" id="ARBA00007228"/>
    </source>
</evidence>
<keyword evidence="4" id="KW-0489">Methyltransferase</keyword>
<evidence type="ECO:0000259" key="11">
    <source>
        <dbReference type="SMART" id="SM00967"/>
    </source>
</evidence>
<evidence type="ECO:0000313" key="12">
    <source>
        <dbReference type="EMBL" id="KAK8084855.1"/>
    </source>
</evidence>
<feature type="region of interest" description="Disordered" evidence="10">
    <location>
        <begin position="62"/>
        <end position="117"/>
    </location>
</feature>
<evidence type="ECO:0000256" key="6">
    <source>
        <dbReference type="ARBA" id="ARBA00022691"/>
    </source>
</evidence>
<dbReference type="RefSeq" id="XP_066669364.1">
    <property type="nucleotide sequence ID" value="XM_066810441.1"/>
</dbReference>
<feature type="compositionally biased region" description="Basic and acidic residues" evidence="10">
    <location>
        <begin position="79"/>
        <end position="89"/>
    </location>
</feature>
<evidence type="ECO:0000256" key="9">
    <source>
        <dbReference type="ARBA" id="ARBA00034881"/>
    </source>
</evidence>
<dbReference type="SUPFAM" id="SSF55315">
    <property type="entry name" value="L30e-like"/>
    <property type="match status" value="1"/>
</dbReference>
<dbReference type="Pfam" id="PF00588">
    <property type="entry name" value="SpoU_methylase"/>
    <property type="match status" value="1"/>
</dbReference>
<keyword evidence="6" id="KW-0949">S-adenosyl-L-methionine</keyword>
<dbReference type="GeneID" id="92043501"/>
<organism evidence="12 13">
    <name type="scientific">Apiospora hydei</name>
    <dbReference type="NCBI Taxonomy" id="1337664"/>
    <lineage>
        <taxon>Eukaryota</taxon>
        <taxon>Fungi</taxon>
        <taxon>Dikarya</taxon>
        <taxon>Ascomycota</taxon>
        <taxon>Pezizomycotina</taxon>
        <taxon>Sordariomycetes</taxon>
        <taxon>Xylariomycetidae</taxon>
        <taxon>Amphisphaeriales</taxon>
        <taxon>Apiosporaceae</taxon>
        <taxon>Apiospora</taxon>
    </lineage>
</organism>
<name>A0ABR1WMT3_9PEZI</name>
<feature type="compositionally biased region" description="Basic and acidic residues" evidence="10">
    <location>
        <begin position="206"/>
        <end position="215"/>
    </location>
</feature>
<evidence type="ECO:0000256" key="8">
    <source>
        <dbReference type="ARBA" id="ARBA00023128"/>
    </source>
</evidence>
<evidence type="ECO:0000256" key="3">
    <source>
        <dbReference type="ARBA" id="ARBA00022552"/>
    </source>
</evidence>
<dbReference type="CDD" id="cd18105">
    <property type="entry name" value="SpoU-like_MRM1"/>
    <property type="match status" value="1"/>
</dbReference>
<keyword evidence="13" id="KW-1185">Reference proteome</keyword>
<evidence type="ECO:0000256" key="10">
    <source>
        <dbReference type="SAM" id="MobiDB-lite"/>
    </source>
</evidence>
<feature type="compositionally biased region" description="Polar residues" evidence="10">
    <location>
        <begin position="147"/>
        <end position="160"/>
    </location>
</feature>
<keyword evidence="3" id="KW-0698">rRNA processing</keyword>
<dbReference type="SUPFAM" id="SSF75217">
    <property type="entry name" value="alpha/beta knot"/>
    <property type="match status" value="1"/>
</dbReference>
<dbReference type="PANTHER" id="PTHR46103:SF1">
    <property type="entry name" value="RRNA METHYLTRANSFERASE 1, MITOCHONDRIAL"/>
    <property type="match status" value="1"/>
</dbReference>
<reference evidence="12 13" key="1">
    <citation type="submission" date="2023-01" db="EMBL/GenBank/DDBJ databases">
        <title>Analysis of 21 Apiospora genomes using comparative genomics revels a genus with tremendous synthesis potential of carbohydrate active enzymes and secondary metabolites.</title>
        <authorList>
            <person name="Sorensen T."/>
        </authorList>
    </citation>
    <scope>NUCLEOTIDE SEQUENCE [LARGE SCALE GENOMIC DNA]</scope>
    <source>
        <strain evidence="12 13">CBS 114990</strain>
    </source>
</reference>
<dbReference type="SMART" id="SM00967">
    <property type="entry name" value="SpoU_sub_bind"/>
    <property type="match status" value="1"/>
</dbReference>
<dbReference type="InterPro" id="IPR013123">
    <property type="entry name" value="SpoU_subst-bd"/>
</dbReference>
<dbReference type="PANTHER" id="PTHR46103">
    <property type="entry name" value="RRNA METHYLTRANSFERASE 1, MITOCHONDRIAL"/>
    <property type="match status" value="1"/>
</dbReference>
<dbReference type="InterPro" id="IPR029028">
    <property type="entry name" value="Alpha/beta_knot_MTases"/>
</dbReference>
<dbReference type="InterPro" id="IPR047261">
    <property type="entry name" value="MRM1_MeTrfase_dom"/>
</dbReference>
<feature type="compositionally biased region" description="Basic and acidic residues" evidence="10">
    <location>
        <begin position="104"/>
        <end position="115"/>
    </location>
</feature>
<dbReference type="EMBL" id="JAQQWN010000005">
    <property type="protein sequence ID" value="KAK8084855.1"/>
    <property type="molecule type" value="Genomic_DNA"/>
</dbReference>
<comment type="similarity">
    <text evidence="2">Belongs to the class IV-like SAM-binding methyltransferase superfamily. RNA methyltransferase TrmH family.</text>
</comment>
<feature type="compositionally biased region" description="Basic and acidic residues" evidence="10">
    <location>
        <begin position="62"/>
        <end position="72"/>
    </location>
</feature>
<evidence type="ECO:0000256" key="4">
    <source>
        <dbReference type="ARBA" id="ARBA00022603"/>
    </source>
</evidence>
<dbReference type="InterPro" id="IPR001537">
    <property type="entry name" value="SpoU_MeTrfase"/>
</dbReference>
<evidence type="ECO:0000256" key="1">
    <source>
        <dbReference type="ARBA" id="ARBA00004173"/>
    </source>
</evidence>
<protein>
    <recommendedName>
        <fullName evidence="9">rRNA methyltransferase 1, mitochondrial</fullName>
    </recommendedName>
</protein>
<keyword evidence="7" id="KW-0809">Transit peptide</keyword>
<evidence type="ECO:0000256" key="5">
    <source>
        <dbReference type="ARBA" id="ARBA00022679"/>
    </source>
</evidence>
<feature type="compositionally biased region" description="Basic and acidic residues" evidence="10">
    <location>
        <begin position="254"/>
        <end position="279"/>
    </location>
</feature>
<evidence type="ECO:0000313" key="13">
    <source>
        <dbReference type="Proteomes" id="UP001433268"/>
    </source>
</evidence>
<dbReference type="Gene3D" id="3.30.1330.30">
    <property type="match status" value="1"/>
</dbReference>
<dbReference type="Proteomes" id="UP001433268">
    <property type="component" value="Unassembled WGS sequence"/>
</dbReference>
<comment type="subcellular location">
    <subcellularLocation>
        <location evidence="1">Mitochondrion</location>
    </subcellularLocation>
</comment>
<comment type="caution">
    <text evidence="12">The sequence shown here is derived from an EMBL/GenBank/DDBJ whole genome shotgun (WGS) entry which is preliminary data.</text>
</comment>
<dbReference type="InterPro" id="IPR029064">
    <property type="entry name" value="Ribosomal_eL30-like_sf"/>
</dbReference>
<feature type="region of interest" description="Disordered" evidence="10">
    <location>
        <begin position="143"/>
        <end position="321"/>
    </location>
</feature>
<keyword evidence="8" id="KW-0496">Mitochondrion</keyword>
<feature type="compositionally biased region" description="Polar residues" evidence="10">
    <location>
        <begin position="280"/>
        <end position="289"/>
    </location>
</feature>
<feature type="compositionally biased region" description="Basic and acidic residues" evidence="10">
    <location>
        <begin position="291"/>
        <end position="308"/>
    </location>
</feature>
<gene>
    <name evidence="12" type="ORF">PG997_006126</name>
</gene>
<feature type="domain" description="RNA 2-O ribose methyltransferase substrate binding" evidence="11">
    <location>
        <begin position="345"/>
        <end position="428"/>
    </location>
</feature>
<accession>A0ABR1WMT3</accession>
<sequence length="658" mass="72000">MRLPNALCSPCRRNVLSLSRPPSLLRNVHHVPIRHSSLSAIHRGLRDSEKSRPQGFKSTALRTKDSGRDRKPGRTVSHSRGESSFEKSTFKISKGKKNITGKGPEPKSRRARFNDPEASFGKKSLVYQIKNGPLREKLAGLGEIDQSGPSAPQRSAFRSDSNFDRFESSFNNKSGNRSDKATPKKFDDRRGNRDFNNKRQGSSFGRDSRGSDDRSANFSSGRGGRGDFKARSFDTSSGRGGRGFDRSTTFSSGKRNDDFNERPFDSGRGRGGRDFEPRRSSPSNGQTGEQKPWDRQDRRPREFGRGDEQQSSNGYERRVADREARFTSGEDLPVRIHHTTAASQFLYGRSVVEAALKGTGRKAYVLYIYGGEDRQNLSQDIHLEKLALAKGIRVQKIRDRDGLRSMDKMAGGRPHNGCVLEASPLPQLPLKALGPFSEDPDKTGFSVELTHQSAEDAAINGSPDFIPYRGPRDRKPFILLLDGILDPGNLGAILRTAGFLGVTGVAITKHSSASLTPVALKASAGASEVVSLYSVDSTLGFIECSKEAGWMIYSSVAAGPRSRGNSHLTLERLESYDPLSSQPAILVVGSEGEGLGKQIRRAADFEVSIPGAAGLLSTVDSLNVSVATGILCSSFLKKSQGFEIEEETVDLETDDRLW</sequence>
<dbReference type="InterPro" id="IPR029026">
    <property type="entry name" value="tRNA_m1G_MTases_N"/>
</dbReference>
<dbReference type="Pfam" id="PF08032">
    <property type="entry name" value="SpoU_sub_bind"/>
    <property type="match status" value="1"/>
</dbReference>
<dbReference type="InterPro" id="IPR047182">
    <property type="entry name" value="MRM1"/>
</dbReference>
<dbReference type="Gene3D" id="3.40.1280.10">
    <property type="match status" value="1"/>
</dbReference>
<feature type="compositionally biased region" description="Basic and acidic residues" evidence="10">
    <location>
        <begin position="176"/>
        <end position="197"/>
    </location>
</feature>
<evidence type="ECO:0000256" key="7">
    <source>
        <dbReference type="ARBA" id="ARBA00022946"/>
    </source>
</evidence>
<proteinExistence type="inferred from homology"/>